<comment type="caution">
    <text evidence="13">The sequence shown here is derived from an EMBL/GenBank/DDBJ whole genome shotgun (WGS) entry which is preliminary data.</text>
</comment>
<dbReference type="Gene3D" id="1.10.630.10">
    <property type="entry name" value="Cytochrome P450"/>
    <property type="match status" value="1"/>
</dbReference>
<dbReference type="Proteomes" id="UP001329430">
    <property type="component" value="Chromosome 8"/>
</dbReference>
<dbReference type="PANTHER" id="PTHR24292">
    <property type="entry name" value="CYTOCHROME P450"/>
    <property type="match status" value="1"/>
</dbReference>
<keyword evidence="14" id="KW-1185">Reference proteome</keyword>
<accession>A0AAN7V700</accession>
<comment type="cofactor">
    <cofactor evidence="1">
        <name>heme</name>
        <dbReference type="ChEBI" id="CHEBI:30413"/>
    </cofactor>
</comment>
<evidence type="ECO:0000256" key="1">
    <source>
        <dbReference type="ARBA" id="ARBA00001971"/>
    </source>
</evidence>
<dbReference type="InterPro" id="IPR001128">
    <property type="entry name" value="Cyt_P450"/>
</dbReference>
<organism evidence="13 14">
    <name type="scientific">Pyrocoelia pectoralis</name>
    <dbReference type="NCBI Taxonomy" id="417401"/>
    <lineage>
        <taxon>Eukaryota</taxon>
        <taxon>Metazoa</taxon>
        <taxon>Ecdysozoa</taxon>
        <taxon>Arthropoda</taxon>
        <taxon>Hexapoda</taxon>
        <taxon>Insecta</taxon>
        <taxon>Pterygota</taxon>
        <taxon>Neoptera</taxon>
        <taxon>Endopterygota</taxon>
        <taxon>Coleoptera</taxon>
        <taxon>Polyphaga</taxon>
        <taxon>Elateriformia</taxon>
        <taxon>Elateroidea</taxon>
        <taxon>Lampyridae</taxon>
        <taxon>Lampyrinae</taxon>
        <taxon>Pyrocoelia</taxon>
    </lineage>
</organism>
<dbReference type="GO" id="GO:0004497">
    <property type="term" value="F:monooxygenase activity"/>
    <property type="evidence" value="ECO:0007669"/>
    <property type="project" value="UniProtKB-KW"/>
</dbReference>
<evidence type="ECO:0008006" key="15">
    <source>
        <dbReference type="Google" id="ProtNLM"/>
    </source>
</evidence>
<proteinExistence type="inferred from homology"/>
<evidence type="ECO:0000256" key="4">
    <source>
        <dbReference type="ARBA" id="ARBA00010617"/>
    </source>
</evidence>
<keyword evidence="8" id="KW-0492">Microsome</keyword>
<evidence type="ECO:0000256" key="6">
    <source>
        <dbReference type="ARBA" id="ARBA00022723"/>
    </source>
</evidence>
<keyword evidence="7" id="KW-0256">Endoplasmic reticulum</keyword>
<evidence type="ECO:0000256" key="2">
    <source>
        <dbReference type="ARBA" id="ARBA00004174"/>
    </source>
</evidence>
<keyword evidence="12" id="KW-0472">Membrane</keyword>
<dbReference type="Pfam" id="PF00067">
    <property type="entry name" value="p450"/>
    <property type="match status" value="1"/>
</dbReference>
<reference evidence="13 14" key="1">
    <citation type="journal article" date="2024" name="Insects">
        <title>An Improved Chromosome-Level Genome Assembly of the Firefly Pyrocoelia pectoralis.</title>
        <authorList>
            <person name="Fu X."/>
            <person name="Meyer-Rochow V.B."/>
            <person name="Ballantyne L."/>
            <person name="Zhu X."/>
        </authorList>
    </citation>
    <scope>NUCLEOTIDE SEQUENCE [LARGE SCALE GENOMIC DNA]</scope>
    <source>
        <strain evidence="13">XCY_ONT2</strain>
    </source>
</reference>
<evidence type="ECO:0000256" key="5">
    <source>
        <dbReference type="ARBA" id="ARBA00022617"/>
    </source>
</evidence>
<name>A0AAN7V700_9COLE</name>
<evidence type="ECO:0000256" key="7">
    <source>
        <dbReference type="ARBA" id="ARBA00022824"/>
    </source>
</evidence>
<comment type="similarity">
    <text evidence="4">Belongs to the cytochrome P450 family.</text>
</comment>
<evidence type="ECO:0000256" key="10">
    <source>
        <dbReference type="ARBA" id="ARBA00023004"/>
    </source>
</evidence>
<evidence type="ECO:0000256" key="3">
    <source>
        <dbReference type="ARBA" id="ARBA00004406"/>
    </source>
</evidence>
<keyword evidence="9" id="KW-0560">Oxidoreductase</keyword>
<keyword evidence="6" id="KW-0479">Metal-binding</keyword>
<keyword evidence="11" id="KW-0503">Monooxygenase</keyword>
<gene>
    <name evidence="13" type="ORF">RI129_010842</name>
</gene>
<sequence length="361" mass="41767">MMYTVVLVIILVLVAVIVLPPQLTFIYWYWKGVDTVSPLSLLGYLAKIVFKKEPLFISLQHFYNTMKKNGKKFGGYYFLMRPSFVPTDLDLIKKILISDFDHFTDHIGHLNAENDPLSLNTFNLKGSRWQGIRSKLLFSFTSAKNKTMFETAIKYGEDFKQLMKKYVDSNESLYIKEVSEQYTTDTIVSYGFGIESNALQSGNSEFIKLLSEVVVSFRTMLVMFFPELFSLFRMRTYGNNVTNLFIDLVEGTAKYRKQNDIIREDFIHHLLQNSSKHTITNSEMKEVKSRKDIGLSLNEMVGQCFAFYSAGYETSAAAISFTLIELALNQEIQNKLREEIKIILENHNGRLHTTQLRRWST</sequence>
<dbReference type="SUPFAM" id="SSF48264">
    <property type="entry name" value="Cytochrome P450"/>
    <property type="match status" value="1"/>
</dbReference>
<protein>
    <recommendedName>
        <fullName evidence="15">Cytochrome P450</fullName>
    </recommendedName>
</protein>
<evidence type="ECO:0000313" key="14">
    <source>
        <dbReference type="Proteomes" id="UP001329430"/>
    </source>
</evidence>
<keyword evidence="10" id="KW-0408">Iron</keyword>
<evidence type="ECO:0000256" key="8">
    <source>
        <dbReference type="ARBA" id="ARBA00022848"/>
    </source>
</evidence>
<dbReference type="InterPro" id="IPR036396">
    <property type="entry name" value="Cyt_P450_sf"/>
</dbReference>
<dbReference type="InterPro" id="IPR050476">
    <property type="entry name" value="Insect_CytP450_Detox"/>
</dbReference>
<evidence type="ECO:0000256" key="9">
    <source>
        <dbReference type="ARBA" id="ARBA00023002"/>
    </source>
</evidence>
<dbReference type="AlphaFoldDB" id="A0AAN7V700"/>
<evidence type="ECO:0000256" key="12">
    <source>
        <dbReference type="ARBA" id="ARBA00023136"/>
    </source>
</evidence>
<dbReference type="GO" id="GO:0020037">
    <property type="term" value="F:heme binding"/>
    <property type="evidence" value="ECO:0007669"/>
    <property type="project" value="InterPro"/>
</dbReference>
<dbReference type="GO" id="GO:0005789">
    <property type="term" value="C:endoplasmic reticulum membrane"/>
    <property type="evidence" value="ECO:0007669"/>
    <property type="project" value="UniProtKB-SubCell"/>
</dbReference>
<evidence type="ECO:0000256" key="11">
    <source>
        <dbReference type="ARBA" id="ARBA00023033"/>
    </source>
</evidence>
<dbReference type="EMBL" id="JAVRBK010000008">
    <property type="protein sequence ID" value="KAK5640031.1"/>
    <property type="molecule type" value="Genomic_DNA"/>
</dbReference>
<evidence type="ECO:0000313" key="13">
    <source>
        <dbReference type="EMBL" id="KAK5640031.1"/>
    </source>
</evidence>
<dbReference type="PANTHER" id="PTHR24292:SF100">
    <property type="entry name" value="CYTOCHROME P450 6A16, ISOFORM B-RELATED"/>
    <property type="match status" value="1"/>
</dbReference>
<keyword evidence="5" id="KW-0349">Heme</keyword>
<comment type="subcellular location">
    <subcellularLocation>
        <location evidence="3">Endoplasmic reticulum membrane</location>
        <topology evidence="3">Peripheral membrane protein</topology>
    </subcellularLocation>
    <subcellularLocation>
        <location evidence="2">Microsome membrane</location>
        <topology evidence="2">Peripheral membrane protein</topology>
    </subcellularLocation>
</comment>
<dbReference type="GO" id="GO:0005506">
    <property type="term" value="F:iron ion binding"/>
    <property type="evidence" value="ECO:0007669"/>
    <property type="project" value="InterPro"/>
</dbReference>
<dbReference type="GO" id="GO:0016705">
    <property type="term" value="F:oxidoreductase activity, acting on paired donors, with incorporation or reduction of molecular oxygen"/>
    <property type="evidence" value="ECO:0007669"/>
    <property type="project" value="InterPro"/>
</dbReference>